<dbReference type="InterPro" id="IPR027417">
    <property type="entry name" value="P-loop_NTPase"/>
</dbReference>
<keyword evidence="5 9" id="KW-0547">Nucleotide-binding</keyword>
<evidence type="ECO:0000256" key="6">
    <source>
        <dbReference type="ARBA" id="ARBA00022777"/>
    </source>
</evidence>
<evidence type="ECO:0000256" key="3">
    <source>
        <dbReference type="ARBA" id="ARBA00012054"/>
    </source>
</evidence>
<evidence type="ECO:0000256" key="4">
    <source>
        <dbReference type="ARBA" id="ARBA00022679"/>
    </source>
</evidence>
<dbReference type="SUPFAM" id="SSF52540">
    <property type="entry name" value="P-loop containing nucleoside triphosphate hydrolases"/>
    <property type="match status" value="1"/>
</dbReference>
<dbReference type="InterPro" id="IPR006001">
    <property type="entry name" value="Therm_gnt_kin"/>
</dbReference>
<evidence type="ECO:0000256" key="5">
    <source>
        <dbReference type="ARBA" id="ARBA00022741"/>
    </source>
</evidence>
<evidence type="ECO:0000256" key="8">
    <source>
        <dbReference type="ARBA" id="ARBA00048090"/>
    </source>
</evidence>
<dbReference type="Pfam" id="PF01202">
    <property type="entry name" value="SKI"/>
    <property type="match status" value="1"/>
</dbReference>
<keyword evidence="11" id="KW-1185">Reference proteome</keyword>
<comment type="similarity">
    <text evidence="2 9">Belongs to the gluconokinase GntK/GntV family.</text>
</comment>
<evidence type="ECO:0000313" key="10">
    <source>
        <dbReference type="EMBL" id="GAA4496461.1"/>
    </source>
</evidence>
<dbReference type="CDD" id="cd02021">
    <property type="entry name" value="GntK"/>
    <property type="match status" value="1"/>
</dbReference>
<evidence type="ECO:0000256" key="2">
    <source>
        <dbReference type="ARBA" id="ARBA00008420"/>
    </source>
</evidence>
<comment type="caution">
    <text evidence="10">The sequence shown here is derived from an EMBL/GenBank/DDBJ whole genome shotgun (WGS) entry which is preliminary data.</text>
</comment>
<dbReference type="EMBL" id="BAABGQ010000005">
    <property type="protein sequence ID" value="GAA4496461.1"/>
    <property type="molecule type" value="Genomic_DNA"/>
</dbReference>
<evidence type="ECO:0000313" key="11">
    <source>
        <dbReference type="Proteomes" id="UP001501243"/>
    </source>
</evidence>
<dbReference type="PANTHER" id="PTHR43442">
    <property type="entry name" value="GLUCONOKINASE-RELATED"/>
    <property type="match status" value="1"/>
</dbReference>
<dbReference type="Gene3D" id="3.40.50.300">
    <property type="entry name" value="P-loop containing nucleotide triphosphate hydrolases"/>
    <property type="match status" value="1"/>
</dbReference>
<organism evidence="10 11">
    <name type="scientific">Hymenobacter ginsengisoli</name>
    <dbReference type="NCBI Taxonomy" id="1051626"/>
    <lineage>
        <taxon>Bacteria</taxon>
        <taxon>Pseudomonadati</taxon>
        <taxon>Bacteroidota</taxon>
        <taxon>Cytophagia</taxon>
        <taxon>Cytophagales</taxon>
        <taxon>Hymenobacteraceae</taxon>
        <taxon>Hymenobacter</taxon>
    </lineage>
</organism>
<dbReference type="Proteomes" id="UP001501243">
    <property type="component" value="Unassembled WGS sequence"/>
</dbReference>
<keyword evidence="4 9" id="KW-0808">Transferase</keyword>
<evidence type="ECO:0000256" key="7">
    <source>
        <dbReference type="ARBA" id="ARBA00022840"/>
    </source>
</evidence>
<evidence type="ECO:0000256" key="9">
    <source>
        <dbReference type="RuleBase" id="RU363066"/>
    </source>
</evidence>
<dbReference type="PANTHER" id="PTHR43442:SF3">
    <property type="entry name" value="GLUCONOKINASE-RELATED"/>
    <property type="match status" value="1"/>
</dbReference>
<keyword evidence="6 9" id="KW-0418">Kinase</keyword>
<proteinExistence type="inferred from homology"/>
<gene>
    <name evidence="10" type="ORF">GCM10023172_09780</name>
</gene>
<name>A0ABP8Q265_9BACT</name>
<sequence>MFHLYYSLRPLMTQPIILIMGVSGCGKTTVGELLAQRIGRPFYDGDDFHSAANVAKMAAGHPLTDADRAEWLATLAKDFGQWEAAGGAVVACSALKESYRQTLQAGASLPIGWVLLDGDPAVLRARLEGRQGHYMKADMLASQLATLERPSYGLKLNIEDTPEQLVQQIIDQLHLTPTASQA</sequence>
<evidence type="ECO:0000256" key="1">
    <source>
        <dbReference type="ARBA" id="ARBA00004761"/>
    </source>
</evidence>
<accession>A0ABP8Q265</accession>
<comment type="catalytic activity">
    <reaction evidence="8 9">
        <text>D-gluconate + ATP = 6-phospho-D-gluconate + ADP + H(+)</text>
        <dbReference type="Rhea" id="RHEA:19433"/>
        <dbReference type="ChEBI" id="CHEBI:15378"/>
        <dbReference type="ChEBI" id="CHEBI:18391"/>
        <dbReference type="ChEBI" id="CHEBI:30616"/>
        <dbReference type="ChEBI" id="CHEBI:58759"/>
        <dbReference type="ChEBI" id="CHEBI:456216"/>
        <dbReference type="EC" id="2.7.1.12"/>
    </reaction>
</comment>
<dbReference type="NCBIfam" id="TIGR01313">
    <property type="entry name" value="therm_gnt_kin"/>
    <property type="match status" value="1"/>
</dbReference>
<protein>
    <recommendedName>
        <fullName evidence="3 9">Gluconokinase</fullName>
        <ecNumber evidence="3 9">2.7.1.12</ecNumber>
    </recommendedName>
</protein>
<reference evidence="11" key="1">
    <citation type="journal article" date="2019" name="Int. J. Syst. Evol. Microbiol.">
        <title>The Global Catalogue of Microorganisms (GCM) 10K type strain sequencing project: providing services to taxonomists for standard genome sequencing and annotation.</title>
        <authorList>
            <consortium name="The Broad Institute Genomics Platform"/>
            <consortium name="The Broad Institute Genome Sequencing Center for Infectious Disease"/>
            <person name="Wu L."/>
            <person name="Ma J."/>
        </authorList>
    </citation>
    <scope>NUCLEOTIDE SEQUENCE [LARGE SCALE GENOMIC DNA]</scope>
    <source>
        <strain evidence="11">JCM 17841</strain>
    </source>
</reference>
<comment type="pathway">
    <text evidence="1">Carbohydrate acid metabolism.</text>
</comment>
<dbReference type="EC" id="2.7.1.12" evidence="3 9"/>
<keyword evidence="7 9" id="KW-0067">ATP-binding</keyword>
<dbReference type="InterPro" id="IPR031322">
    <property type="entry name" value="Shikimate/glucono_kinase"/>
</dbReference>